<keyword evidence="8" id="KW-1185">Reference proteome</keyword>
<evidence type="ECO:0000313" key="7">
    <source>
        <dbReference type="EMBL" id="SHK10545.1"/>
    </source>
</evidence>
<protein>
    <submittedName>
        <fullName evidence="7">Ca-activated chloride channel family protein</fullName>
    </submittedName>
</protein>
<dbReference type="Proteomes" id="UP000184474">
    <property type="component" value="Unassembled WGS sequence"/>
</dbReference>
<dbReference type="PANTHER" id="PTHR22550">
    <property type="entry name" value="SPORE GERMINATION PROTEIN"/>
    <property type="match status" value="1"/>
</dbReference>
<evidence type="ECO:0000256" key="5">
    <source>
        <dbReference type="SAM" id="Phobius"/>
    </source>
</evidence>
<dbReference type="AlphaFoldDB" id="A0A1M6PRJ2"/>
<organism evidence="7 8">
    <name type="scientific">Reichenbachiella agariperforans</name>
    <dbReference type="NCBI Taxonomy" id="156994"/>
    <lineage>
        <taxon>Bacteria</taxon>
        <taxon>Pseudomonadati</taxon>
        <taxon>Bacteroidota</taxon>
        <taxon>Cytophagia</taxon>
        <taxon>Cytophagales</taxon>
        <taxon>Reichenbachiellaceae</taxon>
        <taxon>Reichenbachiella</taxon>
    </lineage>
</organism>
<accession>A0A1M6PRJ2</accession>
<dbReference type="InterPro" id="IPR036465">
    <property type="entry name" value="vWFA_dom_sf"/>
</dbReference>
<dbReference type="PANTHER" id="PTHR22550:SF5">
    <property type="entry name" value="LEUCINE ZIPPER PROTEIN 4"/>
    <property type="match status" value="1"/>
</dbReference>
<feature type="transmembrane region" description="Helical" evidence="5">
    <location>
        <begin position="302"/>
        <end position="324"/>
    </location>
</feature>
<dbReference type="InterPro" id="IPR050768">
    <property type="entry name" value="UPF0353/GerABKA_families"/>
</dbReference>
<dbReference type="InterPro" id="IPR002035">
    <property type="entry name" value="VWF_A"/>
</dbReference>
<feature type="transmembrane region" description="Helical" evidence="5">
    <location>
        <begin position="63"/>
        <end position="81"/>
    </location>
</feature>
<feature type="transmembrane region" description="Helical" evidence="5">
    <location>
        <begin position="6"/>
        <end position="26"/>
    </location>
</feature>
<dbReference type="Pfam" id="PF00092">
    <property type="entry name" value="VWA"/>
    <property type="match status" value="1"/>
</dbReference>
<evidence type="ECO:0000256" key="4">
    <source>
        <dbReference type="ARBA" id="ARBA00023136"/>
    </source>
</evidence>
<keyword evidence="4 5" id="KW-0472">Membrane</keyword>
<sequence>MPDNFHIAFPWALTALPLPLLVYWILPSLHMRSAALLLPTYHKAVEYTGQKPRKSAFVKRRGFFSWLILMMIWCLLVAAMVNPQLVGQPEMKIKTSRSFLIVADISFSMAKDDWKIEGKKARRWDAVKDVMHDFIKKRKGDRMGLVFFGTNAYIQAPFTPDLETVDQMLEEADVGMAGQMTHVGKAINKGLEMFENDTIKSKVMLLLTDGIDAGDGVLPLDAADMARKDSVMIYTLGIGTPGHGGSDLDERTLQQIAEMTGGHYFLAKDEERLKEIYTELDKLEPMEYEEAQNKPITRLYPYPLGIALVIVLLSTLIAVLVSAIKVFRDRKETYV</sequence>
<evidence type="ECO:0000313" key="8">
    <source>
        <dbReference type="Proteomes" id="UP000184474"/>
    </source>
</evidence>
<evidence type="ECO:0000256" key="2">
    <source>
        <dbReference type="ARBA" id="ARBA00022692"/>
    </source>
</evidence>
<name>A0A1M6PRJ2_REIAG</name>
<evidence type="ECO:0000259" key="6">
    <source>
        <dbReference type="PROSITE" id="PS50234"/>
    </source>
</evidence>
<reference evidence="8" key="1">
    <citation type="submission" date="2016-11" db="EMBL/GenBank/DDBJ databases">
        <authorList>
            <person name="Varghese N."/>
            <person name="Submissions S."/>
        </authorList>
    </citation>
    <scope>NUCLEOTIDE SEQUENCE [LARGE SCALE GENOMIC DNA]</scope>
    <source>
        <strain evidence="8">DSM 26134</strain>
    </source>
</reference>
<keyword evidence="2 5" id="KW-0812">Transmembrane</keyword>
<dbReference type="SMART" id="SM00327">
    <property type="entry name" value="VWA"/>
    <property type="match status" value="1"/>
</dbReference>
<feature type="domain" description="VWFA" evidence="6">
    <location>
        <begin position="98"/>
        <end position="280"/>
    </location>
</feature>
<dbReference type="STRING" id="156994.SAMN04488028_1034"/>
<dbReference type="SUPFAM" id="SSF53300">
    <property type="entry name" value="vWA-like"/>
    <property type="match status" value="1"/>
</dbReference>
<dbReference type="Gene3D" id="3.40.50.410">
    <property type="entry name" value="von Willebrand factor, type A domain"/>
    <property type="match status" value="1"/>
</dbReference>
<gene>
    <name evidence="7" type="ORF">SAMN04488028_1034</name>
</gene>
<evidence type="ECO:0000256" key="1">
    <source>
        <dbReference type="ARBA" id="ARBA00022475"/>
    </source>
</evidence>
<dbReference type="EMBL" id="FRAA01000003">
    <property type="protein sequence ID" value="SHK10545.1"/>
    <property type="molecule type" value="Genomic_DNA"/>
</dbReference>
<proteinExistence type="predicted"/>
<keyword evidence="3 5" id="KW-1133">Transmembrane helix</keyword>
<evidence type="ECO:0000256" key="3">
    <source>
        <dbReference type="ARBA" id="ARBA00022989"/>
    </source>
</evidence>
<dbReference type="RefSeq" id="WP_073121842.1">
    <property type="nucleotide sequence ID" value="NZ_FRAA01000003.1"/>
</dbReference>
<dbReference type="PROSITE" id="PS50234">
    <property type="entry name" value="VWFA"/>
    <property type="match status" value="1"/>
</dbReference>
<keyword evidence="1" id="KW-1003">Cell membrane</keyword>